<dbReference type="EMBL" id="JAVBIK010000001">
    <property type="protein sequence ID" value="MDT7520509.1"/>
    <property type="molecule type" value="Genomic_DNA"/>
</dbReference>
<name>A0ABU3KRR4_9BURK</name>
<feature type="region of interest" description="Disordered" evidence="1">
    <location>
        <begin position="1"/>
        <end position="24"/>
    </location>
</feature>
<dbReference type="Proteomes" id="UP001321700">
    <property type="component" value="Unassembled WGS sequence"/>
</dbReference>
<keyword evidence="4" id="KW-1185">Reference proteome</keyword>
<sequence length="108" mass="11618">MNTPPIPTRVTTAQGDALPVPDGRLSKQVLNTSGLEARWYRPPNPDPQSPHDRDEVYVVVTGQGEFVRGTVRVGFSTGDLLFAAKGESHCFVNHTSDTAVWAVFGPGA</sequence>
<evidence type="ECO:0000259" key="2">
    <source>
        <dbReference type="Pfam" id="PF07883"/>
    </source>
</evidence>
<dbReference type="RefSeq" id="WP_313876100.1">
    <property type="nucleotide sequence ID" value="NZ_JAVBIK010000001.1"/>
</dbReference>
<dbReference type="Gene3D" id="2.60.120.10">
    <property type="entry name" value="Jelly Rolls"/>
    <property type="match status" value="1"/>
</dbReference>
<proteinExistence type="predicted"/>
<feature type="domain" description="Cupin type-2" evidence="2">
    <location>
        <begin position="47"/>
        <end position="103"/>
    </location>
</feature>
<reference evidence="3 4" key="1">
    <citation type="submission" date="2023-08" db="EMBL/GenBank/DDBJ databases">
        <title>Rhodoferax potami sp. nov. and Rhodoferax mekongensis sp. nov., isolated from the Mekong River in Thailand.</title>
        <authorList>
            <person name="Kitikhun S."/>
            <person name="Charoenyingcharoen P."/>
            <person name="Siriarchawattana P."/>
            <person name="Likhitrattanapisal S."/>
            <person name="Nilsakha T."/>
            <person name="Chanpet A."/>
            <person name="Rattanawaree P."/>
            <person name="Ingsriswang S."/>
        </authorList>
    </citation>
    <scope>NUCLEOTIDE SEQUENCE [LARGE SCALE GENOMIC DNA]</scope>
    <source>
        <strain evidence="3 4">TBRC 17660</strain>
    </source>
</reference>
<dbReference type="InterPro" id="IPR014710">
    <property type="entry name" value="RmlC-like_jellyroll"/>
</dbReference>
<evidence type="ECO:0000313" key="4">
    <source>
        <dbReference type="Proteomes" id="UP001321700"/>
    </source>
</evidence>
<dbReference type="SUPFAM" id="SSF51182">
    <property type="entry name" value="RmlC-like cupins"/>
    <property type="match status" value="1"/>
</dbReference>
<accession>A0ABU3KRR4</accession>
<organism evidence="3 4">
    <name type="scientific">Rhodoferax potami</name>
    <dbReference type="NCBI Taxonomy" id="3068338"/>
    <lineage>
        <taxon>Bacteria</taxon>
        <taxon>Pseudomonadati</taxon>
        <taxon>Pseudomonadota</taxon>
        <taxon>Betaproteobacteria</taxon>
        <taxon>Burkholderiales</taxon>
        <taxon>Comamonadaceae</taxon>
        <taxon>Rhodoferax</taxon>
    </lineage>
</organism>
<comment type="caution">
    <text evidence="3">The sequence shown here is derived from an EMBL/GenBank/DDBJ whole genome shotgun (WGS) entry which is preliminary data.</text>
</comment>
<dbReference type="Pfam" id="PF07883">
    <property type="entry name" value="Cupin_2"/>
    <property type="match status" value="1"/>
</dbReference>
<evidence type="ECO:0000256" key="1">
    <source>
        <dbReference type="SAM" id="MobiDB-lite"/>
    </source>
</evidence>
<gene>
    <name evidence="3" type="ORF">RAE19_17635</name>
</gene>
<evidence type="ECO:0000313" key="3">
    <source>
        <dbReference type="EMBL" id="MDT7520509.1"/>
    </source>
</evidence>
<dbReference type="InterPro" id="IPR011051">
    <property type="entry name" value="RmlC_Cupin_sf"/>
</dbReference>
<protein>
    <submittedName>
        <fullName evidence="3">Cupin domain-containing protein</fullName>
    </submittedName>
</protein>
<dbReference type="InterPro" id="IPR013096">
    <property type="entry name" value="Cupin_2"/>
</dbReference>